<evidence type="ECO:0000313" key="4">
    <source>
        <dbReference type="Proteomes" id="UP000006346"/>
    </source>
</evidence>
<dbReference type="EMBL" id="CP003108">
    <property type="protein sequence ID" value="AET70690.1"/>
    <property type="molecule type" value="Genomic_DNA"/>
</dbReference>
<evidence type="ECO:0000313" key="3">
    <source>
        <dbReference type="EMBL" id="AET70690.1"/>
    </source>
</evidence>
<dbReference type="HOGENOM" id="CLU_266551_0_0_9"/>
<reference evidence="3 4" key="2">
    <citation type="journal article" date="2012" name="J. Bacteriol.">
        <title>Complete genome sequences of Desulfosporosinus orientis DSM765T, Desulfosporosinus youngiae DSM17734T, Desulfosporosinus meridiei DSM13257T, and Desulfosporosinus acidiphilus DSM22704T.</title>
        <authorList>
            <person name="Pester M."/>
            <person name="Brambilla E."/>
            <person name="Alazard D."/>
            <person name="Rattei T."/>
            <person name="Weinmaier T."/>
            <person name="Han J."/>
            <person name="Lucas S."/>
            <person name="Lapidus A."/>
            <person name="Cheng J.F."/>
            <person name="Goodwin L."/>
            <person name="Pitluck S."/>
            <person name="Peters L."/>
            <person name="Ovchinnikova G."/>
            <person name="Teshima H."/>
            <person name="Detter J.C."/>
            <person name="Han C.S."/>
            <person name="Tapia R."/>
            <person name="Land M.L."/>
            <person name="Hauser L."/>
            <person name="Kyrpides N.C."/>
            <person name="Ivanova N.N."/>
            <person name="Pagani I."/>
            <person name="Huntmann M."/>
            <person name="Wei C.L."/>
            <person name="Davenport K.W."/>
            <person name="Daligault H."/>
            <person name="Chain P.S."/>
            <person name="Chen A."/>
            <person name="Mavromatis K."/>
            <person name="Markowitz V."/>
            <person name="Szeto E."/>
            <person name="Mikhailova N."/>
            <person name="Pati A."/>
            <person name="Wagner M."/>
            <person name="Woyke T."/>
            <person name="Ollivier B."/>
            <person name="Klenk H.P."/>
            <person name="Spring S."/>
            <person name="Loy A."/>
        </authorList>
    </citation>
    <scope>NUCLEOTIDE SEQUENCE [LARGE SCALE GENOMIC DNA]</scope>
    <source>
        <strain evidence="4">ATCC 19365 / DSM 765 / NCIMB 8382 / VKM B-1628</strain>
    </source>
</reference>
<dbReference type="PATRIC" id="fig|768706.3.peg.5409"/>
<dbReference type="Pfam" id="PF20578">
    <property type="entry name" value="aBig_2"/>
    <property type="match status" value="1"/>
</dbReference>
<feature type="signal peptide" evidence="1">
    <location>
        <begin position="1"/>
        <end position="27"/>
    </location>
</feature>
<dbReference type="OrthoDB" id="3268939at2"/>
<dbReference type="STRING" id="768706.Desor_5312"/>
<evidence type="ECO:0000259" key="2">
    <source>
        <dbReference type="Pfam" id="PF20578"/>
    </source>
</evidence>
<keyword evidence="4" id="KW-1185">Reference proteome</keyword>
<protein>
    <submittedName>
        <fullName evidence="3">Cell wall-binding protein</fullName>
    </submittedName>
</protein>
<dbReference type="RefSeq" id="WP_014187492.1">
    <property type="nucleotide sequence ID" value="NC_016584.1"/>
</dbReference>
<dbReference type="InterPro" id="IPR046780">
    <property type="entry name" value="aBig_2"/>
</dbReference>
<name>G7WC72_DESOD</name>
<reference evidence="4" key="1">
    <citation type="submission" date="2011-11" db="EMBL/GenBank/DDBJ databases">
        <title>Complete sequence of Desulfosporosinus orientis DSM 765.</title>
        <authorList>
            <person name="Lucas S."/>
            <person name="Han J."/>
            <person name="Lapidus A."/>
            <person name="Cheng J.-F."/>
            <person name="Goodwin L."/>
            <person name="Pitluck S."/>
            <person name="Peters L."/>
            <person name="Ovchinnikova G."/>
            <person name="Teshima H."/>
            <person name="Detter J.C."/>
            <person name="Han C."/>
            <person name="Tapia R."/>
            <person name="Land M."/>
            <person name="Hauser L."/>
            <person name="Kyrpides N."/>
            <person name="Ivanova N."/>
            <person name="Pagani I."/>
            <person name="Pester M."/>
            <person name="Spring S."/>
            <person name="Ollivier B."/>
            <person name="Rattei T."/>
            <person name="Klenk H.-P."/>
            <person name="Wagner M."/>
            <person name="Loy A."/>
            <person name="Woyke T."/>
        </authorList>
    </citation>
    <scope>NUCLEOTIDE SEQUENCE [LARGE SCALE GENOMIC DNA]</scope>
    <source>
        <strain evidence="4">ATCC 19365 / DSM 765 / NCIMB 8382 / VKM B-1628</strain>
    </source>
</reference>
<feature type="domain" description="Atrophied bacterial Ig" evidence="2">
    <location>
        <begin position="1317"/>
        <end position="1405"/>
    </location>
</feature>
<proteinExistence type="predicted"/>
<dbReference type="Pfam" id="PF04122">
    <property type="entry name" value="CW_binding_2"/>
    <property type="match status" value="3"/>
</dbReference>
<feature type="chain" id="PRO_5003505100" evidence="1">
    <location>
        <begin position="28"/>
        <end position="1406"/>
    </location>
</feature>
<dbReference type="InterPro" id="IPR051922">
    <property type="entry name" value="Bact_Sporulation_Assoc"/>
</dbReference>
<dbReference type="PANTHER" id="PTHR30032">
    <property type="entry name" value="N-ACETYLMURAMOYL-L-ALANINE AMIDASE-RELATED"/>
    <property type="match status" value="1"/>
</dbReference>
<sequence>MKKTKKALASLAIAGMSLSMVPFNVFAAAPVPTRIAGLTAADTAAQIADQTGYTGSAILASSTSYGMVDALTAGPLAASLKAPILLTGAGNSLDAATKAELTKLAVKTVYVTSGTAVIKQGVIDELKGMGIEVVSLGGYDRAETSVNIAKKMTGVSKVAVANGIPDALSIASIAAAANEPILLTNKDALPSSVADYLASAGVTASDVIGGTGVISDAVKAALPGATRHAGLTAYDTNNQVIQDFASGLAFDNVYVANGATGIDALAGAPLAAQTKSPIVLTDGKSVPAVAAFTYSKAPSDAVVTALGGTAVVPEGVRAGVAAGQVTQTPGDVELKIVSVSALDDSNKFVEIVFSSAVSGLQPSDITIKNADTGDRYGVKDVTMSSNGLTATVELYSRDDDEQVLEYQQDYVVTVNANGTILTTTFNRPYSYKIRVQDINVGDKEIVGYVDKGSSASQKVTLDVPDSMDFDYEGALGELVQVWYNGDDELVNYKILTTDAKEDSIEVTDVDEIKLLGEDEKYDISTEEYDNSSKDKFAFYVDGAKEDIADYVDKKFNFAKVGFDSAGDIEFVSAYSLKDVVLVDSVDGDEVVGVDGSGGFDAADATIVKDGKVIDVADLEKGDLLFYSDDADDEDGYAEVLNKKIAAGEIDEVYDDSIEVDGDTYNYIYDSDVFDYNNGRSIYINEDGDVDTVDSDAAESLQAAGDVTLYGDYAGNLIYIAGDTALVDGNTKVAVLTDDILGYKSARDKVEIDALTQDDDEVSYDMDLQDLDTITVDGTDYDIDNTSGANSDWNASLIGTVGAYTGIRLTDNSTTEPSVDISFSNEADAGSLVKLHLNDDGDLKELEFFSSPSGLVGVGAITASKTIEAGDKYIDGKKLTADTIMFDATEDKEATDAEDYTISAFGDYEGSEIDEGTYIYNDDAEVVAIWYDSTTSDDKSYDEAVVTKVLRNTDDEIVSLTVYAGGEEKTIKVDKVDADDVEKGDVVVLQYNEDNMNLVKGIARSGHDIDSNYTNRIANGSVSQSGVDVGNKKVTVGSTTYKLADNGLVLDISDPSDISEESLSDLRGESNVTVVLDAQTGLYAKFFLIGASTSTTPVTTTGAVTYEDTGNGVLYVDGTPYVLSTTTALKTSKGSVIAIGNTAIFAALAANDQVTNIVVTNGVVTSLVGTAVASVQTAADTMDTEIEALPAAASATLADQAAVNTAKGNYDVLTPAEKDFVKAANVTKLNDLVAKMATLQASADAAANQAAASAVDTEIEALPTVTSATIANQPAINTAKTNYDGLTSAQKALVVAANVTKLNDLLAKMDNLQGTTDVATDKAALALGFGGTDVANSVTVDLTLATTGASNTTITWASSNTALVATDGTVTRPNGADVQVTLTATIKSDLDNTVTDTKAFVVTVKGQ</sequence>
<dbReference type="eggNOG" id="COG2247">
    <property type="taxonomic scope" value="Bacteria"/>
</dbReference>
<keyword evidence="1" id="KW-0732">Signal</keyword>
<gene>
    <name evidence="3" type="ordered locus">Desor_5312</name>
</gene>
<dbReference type="Proteomes" id="UP000006346">
    <property type="component" value="Chromosome"/>
</dbReference>
<organism evidence="3 4">
    <name type="scientific">Desulfosporosinus orientis (strain ATCC 19365 / DSM 765 / NCIMB 8382 / VKM B-1628 / Singapore I)</name>
    <name type="common">Desulfotomaculum orientis</name>
    <dbReference type="NCBI Taxonomy" id="768706"/>
    <lineage>
        <taxon>Bacteria</taxon>
        <taxon>Bacillati</taxon>
        <taxon>Bacillota</taxon>
        <taxon>Clostridia</taxon>
        <taxon>Eubacteriales</taxon>
        <taxon>Desulfitobacteriaceae</taxon>
        <taxon>Desulfosporosinus</taxon>
    </lineage>
</organism>
<evidence type="ECO:0000256" key="1">
    <source>
        <dbReference type="SAM" id="SignalP"/>
    </source>
</evidence>
<dbReference type="KEGG" id="dor:Desor_5312"/>
<accession>G7WC72</accession>
<dbReference type="Gene3D" id="3.40.50.12090">
    <property type="match status" value="1"/>
</dbReference>
<dbReference type="PANTHER" id="PTHR30032:SF8">
    <property type="entry name" value="GERMINATION-SPECIFIC N-ACETYLMURAMOYL-L-ALANINE AMIDASE"/>
    <property type="match status" value="1"/>
</dbReference>
<dbReference type="InterPro" id="IPR007253">
    <property type="entry name" value="Cell_wall-bd_2"/>
</dbReference>